<dbReference type="STRING" id="1619234.SAMN05421730_101950"/>
<dbReference type="EMBL" id="FMKA01000019">
    <property type="protein sequence ID" value="SCP98344.1"/>
    <property type="molecule type" value="Genomic_DNA"/>
</dbReference>
<evidence type="ECO:0000313" key="3">
    <source>
        <dbReference type="Proteomes" id="UP000199315"/>
    </source>
</evidence>
<organism evidence="2 3">
    <name type="scientific">Anaerobium acetethylicum</name>
    <dbReference type="NCBI Taxonomy" id="1619234"/>
    <lineage>
        <taxon>Bacteria</taxon>
        <taxon>Bacillati</taxon>
        <taxon>Bacillota</taxon>
        <taxon>Clostridia</taxon>
        <taxon>Lachnospirales</taxon>
        <taxon>Lachnospiraceae</taxon>
        <taxon>Anaerobium</taxon>
    </lineage>
</organism>
<dbReference type="Gene3D" id="3.60.15.10">
    <property type="entry name" value="Ribonuclease Z/Hydroxyacylglutathione hydrolase-like"/>
    <property type="match status" value="1"/>
</dbReference>
<protein>
    <submittedName>
        <fullName evidence="2">7,8-dihydropterin-6-yl-methyl-4-(Beta-D-ribofuranosyl)aminobenzene 5'-phosphate synthase</fullName>
    </submittedName>
</protein>
<dbReference type="InterPro" id="IPR036866">
    <property type="entry name" value="RibonucZ/Hydroxyglut_hydro"/>
</dbReference>
<dbReference type="InterPro" id="IPR001279">
    <property type="entry name" value="Metallo-B-lactamas"/>
</dbReference>
<dbReference type="CDD" id="cd07713">
    <property type="entry name" value="DHPS-like_MBL-fold"/>
    <property type="match status" value="1"/>
</dbReference>
<accession>A0A1D3TVZ7</accession>
<dbReference type="PANTHER" id="PTHR13754:SF13">
    <property type="entry name" value="METALLO-BETA-LACTAMASE SUPERFAMILY PROTEIN (AFU_ORTHOLOGUE AFUA_3G07630)"/>
    <property type="match status" value="1"/>
</dbReference>
<sequence>MLRITTLIENNADDKNKLVNEHGLSLYIEADGKKILFDTGQSGAFVQNAEKLGKDLSEIDCAIISHGHYDHSGGFRKLVGSVPSVPQLIVGKGFFEAKHKYCEDGETSFIGNSFNRQYVEDRQILIKEVEEDIFRITENVMLFHNFRRSNEFEKLNEKFFIDQGGSRLTDDFSDEISLGIVTDKGLVVVVGCSHVGVLNILETIKERTGLPIYAVLGGTHLVDADADRIAKTMAAFRKLGISRVAVSHCTGSEGIAAMRQEFKENFIYNNAGNVFTI</sequence>
<name>A0A1D3TVZ7_9FIRM</name>
<proteinExistence type="predicted"/>
<dbReference type="Proteomes" id="UP000199315">
    <property type="component" value="Unassembled WGS sequence"/>
</dbReference>
<dbReference type="InterPro" id="IPR052926">
    <property type="entry name" value="Metallo-beta-lactamase_dom"/>
</dbReference>
<evidence type="ECO:0000313" key="2">
    <source>
        <dbReference type="EMBL" id="SCP98344.1"/>
    </source>
</evidence>
<reference evidence="2 3" key="1">
    <citation type="submission" date="2016-09" db="EMBL/GenBank/DDBJ databases">
        <authorList>
            <person name="Capua I."/>
            <person name="De Benedictis P."/>
            <person name="Joannis T."/>
            <person name="Lombin L.H."/>
            <person name="Cattoli G."/>
        </authorList>
    </citation>
    <scope>NUCLEOTIDE SEQUENCE [LARGE SCALE GENOMIC DNA]</scope>
    <source>
        <strain evidence="2 3">GluBS11</strain>
    </source>
</reference>
<dbReference type="OrthoDB" id="9803916at2"/>
<feature type="domain" description="Metallo-beta-lactamase" evidence="1">
    <location>
        <begin position="23"/>
        <end position="81"/>
    </location>
</feature>
<dbReference type="RefSeq" id="WP_091235298.1">
    <property type="nucleotide sequence ID" value="NZ_FMKA01000019.1"/>
</dbReference>
<dbReference type="AlphaFoldDB" id="A0A1D3TVZ7"/>
<dbReference type="Pfam" id="PF00753">
    <property type="entry name" value="Lactamase_B"/>
    <property type="match status" value="1"/>
</dbReference>
<keyword evidence="3" id="KW-1185">Reference proteome</keyword>
<dbReference type="GO" id="GO:0016740">
    <property type="term" value="F:transferase activity"/>
    <property type="evidence" value="ECO:0007669"/>
    <property type="project" value="TreeGrafter"/>
</dbReference>
<dbReference type="InterPro" id="IPR041712">
    <property type="entry name" value="DHPS-like_MBL-fold"/>
</dbReference>
<gene>
    <name evidence="2" type="ORF">SAMN05421730_101950</name>
</gene>
<evidence type="ECO:0000259" key="1">
    <source>
        <dbReference type="Pfam" id="PF00753"/>
    </source>
</evidence>
<dbReference type="PANTHER" id="PTHR13754">
    <property type="entry name" value="METALLO-BETA-LACTAMASE SUPERFAMILY PROTEIN"/>
    <property type="match status" value="1"/>
</dbReference>
<dbReference type="SUPFAM" id="SSF56281">
    <property type="entry name" value="Metallo-hydrolase/oxidoreductase"/>
    <property type="match status" value="1"/>
</dbReference>